<protein>
    <recommendedName>
        <fullName evidence="9">G-protein coupled receptors family 1 profile domain-containing protein</fullName>
    </recommendedName>
</protein>
<dbReference type="PANTHER" id="PTHR45695:SF9">
    <property type="entry name" value="LEUCOKININ RECEPTOR"/>
    <property type="match status" value="1"/>
</dbReference>
<evidence type="ECO:0000256" key="1">
    <source>
        <dbReference type="ARBA" id="ARBA00004141"/>
    </source>
</evidence>
<dbReference type="PROSITE" id="PS50262">
    <property type="entry name" value="G_PROTEIN_RECEP_F1_2"/>
    <property type="match status" value="1"/>
</dbReference>
<keyword evidence="5 8" id="KW-0472">Membrane</keyword>
<keyword evidence="7" id="KW-0807">Transducer</keyword>
<organism evidence="10 11">
    <name type="scientific">Clytia hemisphaerica</name>
    <dbReference type="NCBI Taxonomy" id="252671"/>
    <lineage>
        <taxon>Eukaryota</taxon>
        <taxon>Metazoa</taxon>
        <taxon>Cnidaria</taxon>
        <taxon>Hydrozoa</taxon>
        <taxon>Hydroidolina</taxon>
        <taxon>Leptothecata</taxon>
        <taxon>Obeliida</taxon>
        <taxon>Clytiidae</taxon>
        <taxon>Clytia</taxon>
    </lineage>
</organism>
<dbReference type="GO" id="GO:0005886">
    <property type="term" value="C:plasma membrane"/>
    <property type="evidence" value="ECO:0007669"/>
    <property type="project" value="TreeGrafter"/>
</dbReference>
<dbReference type="EnsemblMetazoa" id="CLYHEMT011314.1">
    <property type="protein sequence ID" value="CLYHEMP011314.1"/>
    <property type="gene ID" value="CLYHEMG011314"/>
</dbReference>
<feature type="transmembrane region" description="Helical" evidence="8">
    <location>
        <begin position="288"/>
        <end position="306"/>
    </location>
</feature>
<keyword evidence="4" id="KW-0297">G-protein coupled receptor</keyword>
<feature type="transmembrane region" description="Helical" evidence="8">
    <location>
        <begin position="32"/>
        <end position="53"/>
    </location>
</feature>
<keyword evidence="3 8" id="KW-1133">Transmembrane helix</keyword>
<dbReference type="Proteomes" id="UP000594262">
    <property type="component" value="Unplaced"/>
</dbReference>
<evidence type="ECO:0000256" key="8">
    <source>
        <dbReference type="SAM" id="Phobius"/>
    </source>
</evidence>
<keyword evidence="11" id="KW-1185">Reference proteome</keyword>
<dbReference type="GO" id="GO:0004930">
    <property type="term" value="F:G protein-coupled receptor activity"/>
    <property type="evidence" value="ECO:0007669"/>
    <property type="project" value="UniProtKB-KW"/>
</dbReference>
<evidence type="ECO:0000256" key="2">
    <source>
        <dbReference type="ARBA" id="ARBA00022692"/>
    </source>
</evidence>
<proteinExistence type="predicted"/>
<feature type="transmembrane region" description="Helical" evidence="8">
    <location>
        <begin position="65"/>
        <end position="85"/>
    </location>
</feature>
<feature type="transmembrane region" description="Helical" evidence="8">
    <location>
        <begin position="143"/>
        <end position="164"/>
    </location>
</feature>
<dbReference type="RefSeq" id="XP_066930911.1">
    <property type="nucleotide sequence ID" value="XM_067074810.1"/>
</dbReference>
<evidence type="ECO:0000256" key="7">
    <source>
        <dbReference type="ARBA" id="ARBA00023224"/>
    </source>
</evidence>
<keyword evidence="6" id="KW-0675">Receptor</keyword>
<evidence type="ECO:0000256" key="4">
    <source>
        <dbReference type="ARBA" id="ARBA00023040"/>
    </source>
</evidence>
<evidence type="ECO:0000313" key="10">
    <source>
        <dbReference type="EnsemblMetazoa" id="CLYHEMP011314.1"/>
    </source>
</evidence>
<evidence type="ECO:0000256" key="3">
    <source>
        <dbReference type="ARBA" id="ARBA00022989"/>
    </source>
</evidence>
<comment type="subcellular location">
    <subcellularLocation>
        <location evidence="1">Membrane</location>
        <topology evidence="1">Multi-pass membrane protein</topology>
    </subcellularLocation>
</comment>
<dbReference type="Gene3D" id="1.20.1070.10">
    <property type="entry name" value="Rhodopsin 7-helix transmembrane proteins"/>
    <property type="match status" value="1"/>
</dbReference>
<accession>A0A7M5WME7</accession>
<dbReference type="SUPFAM" id="SSF81321">
    <property type="entry name" value="Family A G protein-coupled receptor-like"/>
    <property type="match status" value="1"/>
</dbReference>
<dbReference type="PANTHER" id="PTHR45695">
    <property type="entry name" value="LEUCOKININ RECEPTOR-RELATED"/>
    <property type="match status" value="1"/>
</dbReference>
<dbReference type="InterPro" id="IPR017452">
    <property type="entry name" value="GPCR_Rhodpsn_7TM"/>
</dbReference>
<feature type="transmembrane region" description="Helical" evidence="8">
    <location>
        <begin position="246"/>
        <end position="268"/>
    </location>
</feature>
<evidence type="ECO:0000259" key="9">
    <source>
        <dbReference type="PROSITE" id="PS50262"/>
    </source>
</evidence>
<dbReference type="Pfam" id="PF00001">
    <property type="entry name" value="7tm_1"/>
    <property type="match status" value="1"/>
</dbReference>
<dbReference type="GeneID" id="136818476"/>
<evidence type="ECO:0000256" key="6">
    <source>
        <dbReference type="ARBA" id="ARBA00023170"/>
    </source>
</evidence>
<sequence length="378" mass="42543">MSSCNGSRYGFQTVVNCDVGDLSGSYRSFVEATSFITFAIGVALNTGILTVSISMYPNIDTFDALLMNLTFGELLSSFGLSFMLFVELTTSIAPIGDHGCQFLTWLDLASVTVTVTTIVALFFEFYKVVYNSARPKKMRPYKLWALILLLWIIASIPGMPYMATAKMGTDGFCHMGRWSDDAEVLFICAMIFFQVLIPLALIVYFFVRSLLALRVDTMGGTILSEEANPGSEATLQRGILKRKFRMIGYMALIFYMILITVSIIELSLALNLNDIDSNFVKRARVRELASLLLCLKTVFIPLLFVFNDKLINRFKKICCLWRRDPDIYNSLRYDVYQQTVSEGQGDGFNDRSNEEEMALANEEFGETERDDVAILDSS</sequence>
<keyword evidence="2 8" id="KW-0812">Transmembrane</keyword>
<reference evidence="10" key="1">
    <citation type="submission" date="2021-01" db="UniProtKB">
        <authorList>
            <consortium name="EnsemblMetazoa"/>
        </authorList>
    </citation>
    <scope>IDENTIFICATION</scope>
</reference>
<feature type="transmembrane region" description="Helical" evidence="8">
    <location>
        <begin position="184"/>
        <end position="207"/>
    </location>
</feature>
<evidence type="ECO:0000256" key="5">
    <source>
        <dbReference type="ARBA" id="ARBA00023136"/>
    </source>
</evidence>
<dbReference type="EnsemblMetazoa" id="CLYHEMT011314.2">
    <property type="protein sequence ID" value="CLYHEMP011314.2"/>
    <property type="gene ID" value="CLYHEMG011314"/>
</dbReference>
<evidence type="ECO:0000313" key="11">
    <source>
        <dbReference type="Proteomes" id="UP000594262"/>
    </source>
</evidence>
<name>A0A7M5WME7_9CNID</name>
<feature type="transmembrane region" description="Helical" evidence="8">
    <location>
        <begin position="105"/>
        <end position="123"/>
    </location>
</feature>
<dbReference type="InterPro" id="IPR000276">
    <property type="entry name" value="GPCR_Rhodpsn"/>
</dbReference>
<dbReference type="AlphaFoldDB" id="A0A7M5WME7"/>
<feature type="domain" description="G-protein coupled receptors family 1 profile" evidence="9">
    <location>
        <begin position="44"/>
        <end position="304"/>
    </location>
</feature>